<dbReference type="Proteomes" id="UP000595046">
    <property type="component" value="Chromosome"/>
</dbReference>
<gene>
    <name evidence="2" type="ORF">G4Z16_28445</name>
</gene>
<evidence type="ECO:0000313" key="3">
    <source>
        <dbReference type="Proteomes" id="UP000595046"/>
    </source>
</evidence>
<dbReference type="RefSeq" id="WP_197353462.1">
    <property type="nucleotide sequence ID" value="NZ_CP048882.1"/>
</dbReference>
<dbReference type="AlphaFoldDB" id="A0A7T1TB32"/>
<dbReference type="EMBL" id="CP048882">
    <property type="protein sequence ID" value="QPP09692.1"/>
    <property type="molecule type" value="Genomic_DNA"/>
</dbReference>
<name>A0A7T1TB32_9ACTN</name>
<sequence length="73" mass="8509">MVPHTTPAPSGAEVRRIHWIPGSDLLLARCFCGREREFDDPVQMWDWLLGHPEEDGRSAHDRLVPRRSEREHP</sequence>
<evidence type="ECO:0000313" key="2">
    <source>
        <dbReference type="EMBL" id="QPP09692.1"/>
    </source>
</evidence>
<accession>A0A7T1TB32</accession>
<evidence type="ECO:0000256" key="1">
    <source>
        <dbReference type="SAM" id="MobiDB-lite"/>
    </source>
</evidence>
<feature type="compositionally biased region" description="Basic and acidic residues" evidence="1">
    <location>
        <begin position="51"/>
        <end position="73"/>
    </location>
</feature>
<proteinExistence type="predicted"/>
<keyword evidence="3" id="KW-1185">Reference proteome</keyword>
<organism evidence="2 3">
    <name type="scientific">Streptomyces bathyalis</name>
    <dbReference type="NCBI Taxonomy" id="2710756"/>
    <lineage>
        <taxon>Bacteria</taxon>
        <taxon>Bacillati</taxon>
        <taxon>Actinomycetota</taxon>
        <taxon>Actinomycetes</taxon>
        <taxon>Kitasatosporales</taxon>
        <taxon>Streptomycetaceae</taxon>
        <taxon>Streptomyces</taxon>
    </lineage>
</organism>
<feature type="region of interest" description="Disordered" evidence="1">
    <location>
        <begin position="50"/>
        <end position="73"/>
    </location>
</feature>
<reference evidence="3" key="1">
    <citation type="submission" date="2020-02" db="EMBL/GenBank/DDBJ databases">
        <title>Streptomyces sp. ASO4wet.</title>
        <authorList>
            <person name="Risdian C."/>
            <person name="Landwehr W."/>
            <person name="Schupp P."/>
            <person name="Wink J."/>
        </authorList>
    </citation>
    <scope>NUCLEOTIDE SEQUENCE [LARGE SCALE GENOMIC DNA]</scope>
    <source>
        <strain evidence="3">ASO4wet</strain>
    </source>
</reference>
<dbReference type="KEGG" id="sbat:G4Z16_28445"/>
<protein>
    <submittedName>
        <fullName evidence="2">Uncharacterized protein</fullName>
    </submittedName>
</protein>